<dbReference type="STRING" id="1054147.F4PWK2"/>
<keyword evidence="2 3" id="KW-0802">TPR repeat</keyword>
<evidence type="ECO:0000313" key="7">
    <source>
        <dbReference type="Proteomes" id="UP000007797"/>
    </source>
</evidence>
<reference evidence="7" key="1">
    <citation type="journal article" date="2011" name="Genome Res.">
        <title>Phylogeny-wide analysis of social amoeba genomes highlights ancient origins for complex intercellular communication.</title>
        <authorList>
            <person name="Heidel A.J."/>
            <person name="Lawal H.M."/>
            <person name="Felder M."/>
            <person name="Schilde C."/>
            <person name="Helps N.R."/>
            <person name="Tunggal B."/>
            <person name="Rivero F."/>
            <person name="John U."/>
            <person name="Schleicher M."/>
            <person name="Eichinger L."/>
            <person name="Platzer M."/>
            <person name="Noegel A.A."/>
            <person name="Schaap P."/>
            <person name="Gloeckner G."/>
        </authorList>
    </citation>
    <scope>NUCLEOTIDE SEQUENCE [LARGE SCALE GENOMIC DNA]</scope>
    <source>
        <strain evidence="7">SH3</strain>
    </source>
</reference>
<dbReference type="Pfam" id="PF13432">
    <property type="entry name" value="TPR_16"/>
    <property type="match status" value="1"/>
</dbReference>
<feature type="compositionally biased region" description="Basic and acidic residues" evidence="4">
    <location>
        <begin position="1089"/>
        <end position="1101"/>
    </location>
</feature>
<dbReference type="PROSITE" id="PS50293">
    <property type="entry name" value="TPR_REGION"/>
    <property type="match status" value="1"/>
</dbReference>
<dbReference type="Pfam" id="PF14559">
    <property type="entry name" value="TPR_19"/>
    <property type="match status" value="1"/>
</dbReference>
<dbReference type="InterPro" id="IPR011990">
    <property type="entry name" value="TPR-like_helical_dom_sf"/>
</dbReference>
<keyword evidence="1" id="KW-0677">Repeat</keyword>
<dbReference type="OrthoDB" id="1726119at2759"/>
<dbReference type="SMART" id="SM00271">
    <property type="entry name" value="DnaJ"/>
    <property type="match status" value="1"/>
</dbReference>
<dbReference type="PROSITE" id="PS50076">
    <property type="entry name" value="DNAJ_2"/>
    <property type="match status" value="1"/>
</dbReference>
<keyword evidence="7" id="KW-1185">Reference proteome</keyword>
<gene>
    <name evidence="6" type="ORF">DFA_07490</name>
</gene>
<dbReference type="InterPro" id="IPR001623">
    <property type="entry name" value="DnaJ_domain"/>
</dbReference>
<dbReference type="SUPFAM" id="SSF48452">
    <property type="entry name" value="TPR-like"/>
    <property type="match status" value="1"/>
</dbReference>
<dbReference type="InterPro" id="IPR036869">
    <property type="entry name" value="J_dom_sf"/>
</dbReference>
<dbReference type="KEGG" id="dfa:DFA_07490"/>
<feature type="domain" description="J" evidence="5">
    <location>
        <begin position="1035"/>
        <end position="1100"/>
    </location>
</feature>
<dbReference type="Pfam" id="PF00226">
    <property type="entry name" value="DnaJ"/>
    <property type="match status" value="1"/>
</dbReference>
<proteinExistence type="predicted"/>
<evidence type="ECO:0000256" key="4">
    <source>
        <dbReference type="SAM" id="MobiDB-lite"/>
    </source>
</evidence>
<dbReference type="PRINTS" id="PR00625">
    <property type="entry name" value="JDOMAIN"/>
</dbReference>
<dbReference type="CDD" id="cd06257">
    <property type="entry name" value="DnaJ"/>
    <property type="match status" value="1"/>
</dbReference>
<dbReference type="InterPro" id="IPR018253">
    <property type="entry name" value="DnaJ_domain_CS"/>
</dbReference>
<dbReference type="Gene3D" id="1.10.287.110">
    <property type="entry name" value="DnaJ domain"/>
    <property type="match status" value="1"/>
</dbReference>
<evidence type="ECO:0000313" key="6">
    <source>
        <dbReference type="EMBL" id="EGG20366.1"/>
    </source>
</evidence>
<dbReference type="PANTHER" id="PTHR45188:SF2">
    <property type="entry name" value="DNAJ HOMOLOG SUBFAMILY C MEMBER 7"/>
    <property type="match status" value="1"/>
</dbReference>
<dbReference type="PROSITE" id="PS00636">
    <property type="entry name" value="DNAJ_1"/>
    <property type="match status" value="1"/>
</dbReference>
<dbReference type="AlphaFoldDB" id="F4PWK2"/>
<dbReference type="InterPro" id="IPR019734">
    <property type="entry name" value="TPR_rpt"/>
</dbReference>
<sequence>MNIDRQFKSVFIVNTYLHSVIIKHIKQINRLLSAPYDRKSYYYEPIGYYNWYQLTEYPIQLARHGYFDQLQSTLLVLEQKYANFKWFGDDDDDSGGYQQADNYNHKRKWIPNLKEIIRSSMRYPFILKNLGHIINKPYQDDHSCVINKRNKFIQEFMYTRYGVDNLEEFIETVTTFSLKAGDMSQIKWIESIHNNDSILNVMKKYTISDTCFFQSSNQEFVYSCLTRYPELLGNFELTMYLRDRENTTMINNLFDNDMHRIENSLPRTILHSSMKRNHPRAIEIIHYFGKNESLKRVLLGPNALDNACLSPGGLPILLNMVEYFPGHLRTLTQSGMDRAIIRGHVDLVRYILDNTKLTINMDMAATEGQIKILKLGYSNPNEQQQQQITQQSLISAVNGHLDTFKWVIDKYPSMLFNIDDPYFKRAISSENSNAEMFKLIPHEIINFDLVMEIAIEQERLDFVQVIVQLANQIGYTFKQPSFLPIVCQKPKSVFFTSNSKIEIFKYLYEQGHVKYFGDNNYEQHLTALYNCLEYGWHEPARLLIGILQKMCGEYARDRYLPRKESIDKALRSYNIDTIKLILEYYSVDEFPRVKENDFFNYSIEESKDPELVQFLYHTFKDQDTLTVSQFVSIHSHRTFKFLLANHLINANMYKNKFHYNTIGIPPYNNIDTIIKEADELFKTARYDASVEKYTMAIDMIGDASSESSDMSSKLTSVLFKRAGIYQTKGKNILALSDLNRALQYNPTNVHAKLKRAKILTSLGRFEDATDEYKSVLKTKPDNPEAKKQLALIQKTSSQLEQAKELYEGNKLNDLLPVLNSILESTPDNKQSRLWRCECSFNIKDYRRVIDDTTAVLKADGSNLEAMYWRAKAFFALGEKDAALKFIKDGLKFDSDHSKLKQELTRITKFDRNTKEANDFFVQGRYEESLRETNSALELEPNHPQYSPSLYLLKCKVLLKLRKGQDAINACGKSIELDDNSADAYYNRGEAFMYTEEYDRALADFQKAHEKSPNDHNIMDGIRRAQQKQKQAKRKDYYKLLGVDKGATPQEIKKAFKKLALTHHPDKGDQSEESKKKYVEMTEAYETLIDQDKRDRYDRGEDVNDPMAGRQQQQGFGGGFPFGGGFGFGGGGGGGHHHQQQQHFTFNFGGFGH</sequence>
<dbReference type="PANTHER" id="PTHR45188">
    <property type="entry name" value="DNAJ PROTEIN P58IPK HOMOLOG"/>
    <property type="match status" value="1"/>
</dbReference>
<organism evidence="6 7">
    <name type="scientific">Cavenderia fasciculata</name>
    <name type="common">Slime mold</name>
    <name type="synonym">Dictyostelium fasciculatum</name>
    <dbReference type="NCBI Taxonomy" id="261658"/>
    <lineage>
        <taxon>Eukaryota</taxon>
        <taxon>Amoebozoa</taxon>
        <taxon>Evosea</taxon>
        <taxon>Eumycetozoa</taxon>
        <taxon>Dictyostelia</taxon>
        <taxon>Acytosteliales</taxon>
        <taxon>Cavenderiaceae</taxon>
        <taxon>Cavenderia</taxon>
    </lineage>
</organism>
<evidence type="ECO:0000256" key="3">
    <source>
        <dbReference type="PROSITE-ProRule" id="PRU00339"/>
    </source>
</evidence>
<evidence type="ECO:0000256" key="2">
    <source>
        <dbReference type="ARBA" id="ARBA00022803"/>
    </source>
</evidence>
<protein>
    <recommendedName>
        <fullName evidence="5">J domain-containing protein</fullName>
    </recommendedName>
</protein>
<accession>F4PWK2</accession>
<dbReference type="SUPFAM" id="SSF46565">
    <property type="entry name" value="Chaperone J-domain"/>
    <property type="match status" value="1"/>
</dbReference>
<dbReference type="Proteomes" id="UP000007797">
    <property type="component" value="Unassembled WGS sequence"/>
</dbReference>
<feature type="region of interest" description="Disordered" evidence="4">
    <location>
        <begin position="1089"/>
        <end position="1110"/>
    </location>
</feature>
<dbReference type="RefSeq" id="XP_004367349.1">
    <property type="nucleotide sequence ID" value="XM_004367292.1"/>
</dbReference>
<dbReference type="Gene3D" id="1.25.40.10">
    <property type="entry name" value="Tetratricopeptide repeat domain"/>
    <property type="match status" value="1"/>
</dbReference>
<dbReference type="SMART" id="SM00028">
    <property type="entry name" value="TPR"/>
    <property type="match status" value="7"/>
</dbReference>
<feature type="repeat" description="TPR" evidence="3">
    <location>
        <begin position="749"/>
        <end position="782"/>
    </location>
</feature>
<dbReference type="EMBL" id="GL883013">
    <property type="protein sequence ID" value="EGG20366.1"/>
    <property type="molecule type" value="Genomic_DNA"/>
</dbReference>
<evidence type="ECO:0000259" key="5">
    <source>
        <dbReference type="PROSITE" id="PS50076"/>
    </source>
</evidence>
<dbReference type="Pfam" id="PF00515">
    <property type="entry name" value="TPR_1"/>
    <property type="match status" value="1"/>
</dbReference>
<evidence type="ECO:0000256" key="1">
    <source>
        <dbReference type="ARBA" id="ARBA00022737"/>
    </source>
</evidence>
<name>F4PWK2_CACFS</name>
<feature type="repeat" description="TPR" evidence="3">
    <location>
        <begin position="981"/>
        <end position="1014"/>
    </location>
</feature>
<feature type="repeat" description="TPR" evidence="3">
    <location>
        <begin position="715"/>
        <end position="748"/>
    </location>
</feature>
<dbReference type="GeneID" id="14872163"/>
<dbReference type="PROSITE" id="PS50005">
    <property type="entry name" value="TPR"/>
    <property type="match status" value="3"/>
</dbReference>